<dbReference type="InterPro" id="IPR045324">
    <property type="entry name" value="Small_multidrug_res"/>
</dbReference>
<evidence type="ECO:0000256" key="2">
    <source>
        <dbReference type="ARBA" id="ARBA00022448"/>
    </source>
</evidence>
<reference evidence="10 11" key="1">
    <citation type="submission" date="2018-06" db="EMBL/GenBank/DDBJ databases">
        <authorList>
            <consortium name="Pathogen Informatics"/>
            <person name="Doyle S."/>
        </authorList>
    </citation>
    <scope>NUCLEOTIDE SEQUENCE [LARGE SCALE GENOMIC DNA]</scope>
    <source>
        <strain evidence="10 11">NCTC10684</strain>
    </source>
</reference>
<evidence type="ECO:0000313" key="10">
    <source>
        <dbReference type="EMBL" id="SUU89741.1"/>
    </source>
</evidence>
<name>A0A380WLD8_AMIAI</name>
<feature type="transmembrane region" description="Helical" evidence="9">
    <location>
        <begin position="57"/>
        <end position="78"/>
    </location>
</feature>
<keyword evidence="5 9" id="KW-1133">Transmembrane helix</keyword>
<evidence type="ECO:0000256" key="1">
    <source>
        <dbReference type="ARBA" id="ARBA00004651"/>
    </source>
</evidence>
<keyword evidence="6 9" id="KW-0472">Membrane</keyword>
<dbReference type="SUPFAM" id="SSF103481">
    <property type="entry name" value="Multidrug resistance efflux transporter EmrE"/>
    <property type="match status" value="1"/>
</dbReference>
<dbReference type="GO" id="GO:0031460">
    <property type="term" value="P:glycine betaine transport"/>
    <property type="evidence" value="ECO:0007669"/>
    <property type="project" value="TreeGrafter"/>
</dbReference>
<comment type="similarity">
    <text evidence="7 8">Belongs to the drug/metabolite transporter (DMT) superfamily. Small multidrug resistance (SMR) (TC 2.A.7.1) family.</text>
</comment>
<evidence type="ECO:0000256" key="9">
    <source>
        <dbReference type="SAM" id="Phobius"/>
    </source>
</evidence>
<dbReference type="AlphaFoldDB" id="A0A380WLD8"/>
<proteinExistence type="inferred from homology"/>
<dbReference type="GO" id="GO:0015199">
    <property type="term" value="F:amino-acid betaine transmembrane transporter activity"/>
    <property type="evidence" value="ECO:0007669"/>
    <property type="project" value="TreeGrafter"/>
</dbReference>
<sequence length="109" mass="11901">MNYIYLIVAVAFEVVATSALKETNGFTRLWPSVVALAGYACAFYFLSLVLRQVPVGIVYAMWCGAGIVFITAIAWIWFRQTLDLPALLGIGLIMAGVIVINLFSKSVAH</sequence>
<keyword evidence="3" id="KW-1003">Cell membrane</keyword>
<comment type="subcellular location">
    <subcellularLocation>
        <location evidence="1 8">Cell membrane</location>
        <topology evidence="1 8">Multi-pass membrane protein</topology>
    </subcellularLocation>
</comment>
<dbReference type="GO" id="GO:0015297">
    <property type="term" value="F:antiporter activity"/>
    <property type="evidence" value="ECO:0007669"/>
    <property type="project" value="TreeGrafter"/>
</dbReference>
<dbReference type="GO" id="GO:0005886">
    <property type="term" value="C:plasma membrane"/>
    <property type="evidence" value="ECO:0007669"/>
    <property type="project" value="UniProtKB-SubCell"/>
</dbReference>
<dbReference type="OrthoDB" id="9808638at2"/>
<feature type="transmembrane region" description="Helical" evidence="9">
    <location>
        <begin position="84"/>
        <end position="103"/>
    </location>
</feature>
<evidence type="ECO:0000313" key="11">
    <source>
        <dbReference type="Proteomes" id="UP000254701"/>
    </source>
</evidence>
<feature type="transmembrane region" description="Helical" evidence="9">
    <location>
        <begin position="29"/>
        <end position="50"/>
    </location>
</feature>
<evidence type="ECO:0000256" key="3">
    <source>
        <dbReference type="ARBA" id="ARBA00022475"/>
    </source>
</evidence>
<gene>
    <name evidence="10" type="primary">emrE</name>
    <name evidence="10" type="ORF">NCTC10684_02983</name>
</gene>
<dbReference type="PANTHER" id="PTHR30561">
    <property type="entry name" value="SMR FAMILY PROTON-DEPENDENT DRUG EFFLUX TRANSPORTER SUGE"/>
    <property type="match status" value="1"/>
</dbReference>
<dbReference type="InterPro" id="IPR037185">
    <property type="entry name" value="EmrE-like"/>
</dbReference>
<dbReference type="Gene3D" id="1.10.3730.20">
    <property type="match status" value="1"/>
</dbReference>
<dbReference type="PANTHER" id="PTHR30561:SF1">
    <property type="entry name" value="MULTIDRUG TRANSPORTER EMRE"/>
    <property type="match status" value="1"/>
</dbReference>
<evidence type="ECO:0000256" key="7">
    <source>
        <dbReference type="ARBA" id="ARBA00038032"/>
    </source>
</evidence>
<dbReference type="GO" id="GO:0015220">
    <property type="term" value="F:choline transmembrane transporter activity"/>
    <property type="evidence" value="ECO:0007669"/>
    <property type="project" value="TreeGrafter"/>
</dbReference>
<dbReference type="InterPro" id="IPR000390">
    <property type="entry name" value="Small_drug/metabolite_transptr"/>
</dbReference>
<keyword evidence="4 8" id="KW-0812">Transmembrane</keyword>
<dbReference type="Pfam" id="PF00893">
    <property type="entry name" value="Multi_Drug_Res"/>
    <property type="match status" value="1"/>
</dbReference>
<keyword evidence="2" id="KW-0813">Transport</keyword>
<dbReference type="FunFam" id="1.10.3730.20:FF:000001">
    <property type="entry name" value="Quaternary ammonium compound resistance transporter SugE"/>
    <property type="match status" value="1"/>
</dbReference>
<dbReference type="RefSeq" id="WP_115733808.1">
    <property type="nucleotide sequence ID" value="NZ_BAAAVY010000002.1"/>
</dbReference>
<protein>
    <submittedName>
        <fullName evidence="10">Methyl viologen resistance protein C</fullName>
    </submittedName>
</protein>
<evidence type="ECO:0000256" key="4">
    <source>
        <dbReference type="ARBA" id="ARBA00022692"/>
    </source>
</evidence>
<dbReference type="EMBL" id="UFSM01000001">
    <property type="protein sequence ID" value="SUU89741.1"/>
    <property type="molecule type" value="Genomic_DNA"/>
</dbReference>
<dbReference type="GO" id="GO:1990961">
    <property type="term" value="P:xenobiotic detoxification by transmembrane export across the plasma membrane"/>
    <property type="evidence" value="ECO:0007669"/>
    <property type="project" value="UniProtKB-ARBA"/>
</dbReference>
<evidence type="ECO:0000256" key="6">
    <source>
        <dbReference type="ARBA" id="ARBA00023136"/>
    </source>
</evidence>
<evidence type="ECO:0000256" key="8">
    <source>
        <dbReference type="RuleBase" id="RU003942"/>
    </source>
</evidence>
<accession>A0A380WLD8</accession>
<organism evidence="10 11">
    <name type="scientific">Aminobacter aminovorans</name>
    <name type="common">Chelatobacter heintzii</name>
    <dbReference type="NCBI Taxonomy" id="83263"/>
    <lineage>
        <taxon>Bacteria</taxon>
        <taxon>Pseudomonadati</taxon>
        <taxon>Pseudomonadota</taxon>
        <taxon>Alphaproteobacteria</taxon>
        <taxon>Hyphomicrobiales</taxon>
        <taxon>Phyllobacteriaceae</taxon>
        <taxon>Aminobacter</taxon>
    </lineage>
</organism>
<evidence type="ECO:0000256" key="5">
    <source>
        <dbReference type="ARBA" id="ARBA00022989"/>
    </source>
</evidence>
<dbReference type="Proteomes" id="UP000254701">
    <property type="component" value="Unassembled WGS sequence"/>
</dbReference>